<keyword evidence="2" id="KW-1185">Reference proteome</keyword>
<name>A0A5J5EUA9_9PEZI</name>
<reference evidence="1 2" key="1">
    <citation type="submission" date="2019-09" db="EMBL/GenBank/DDBJ databases">
        <title>Draft genome of the ectomycorrhizal ascomycete Sphaerosporella brunnea.</title>
        <authorList>
            <consortium name="DOE Joint Genome Institute"/>
            <person name="Benucci G.M."/>
            <person name="Marozzi G."/>
            <person name="Antonielli L."/>
            <person name="Sanchez S."/>
            <person name="Marco P."/>
            <person name="Wang X."/>
            <person name="Falini L.B."/>
            <person name="Barry K."/>
            <person name="Haridas S."/>
            <person name="Lipzen A."/>
            <person name="Labutti K."/>
            <person name="Grigoriev I.V."/>
            <person name="Murat C."/>
            <person name="Martin F."/>
            <person name="Albertini E."/>
            <person name="Donnini D."/>
            <person name="Bonito G."/>
        </authorList>
    </citation>
    <scope>NUCLEOTIDE SEQUENCE [LARGE SCALE GENOMIC DNA]</scope>
    <source>
        <strain evidence="1 2">Sb_GMNB300</strain>
    </source>
</reference>
<proteinExistence type="predicted"/>
<evidence type="ECO:0000313" key="1">
    <source>
        <dbReference type="EMBL" id="KAA8903381.1"/>
    </source>
</evidence>
<protein>
    <submittedName>
        <fullName evidence="1">Uncharacterized protein</fullName>
    </submittedName>
</protein>
<dbReference type="EMBL" id="VXIS01000118">
    <property type="protein sequence ID" value="KAA8903381.1"/>
    <property type="molecule type" value="Genomic_DNA"/>
</dbReference>
<dbReference type="Pfam" id="PF14223">
    <property type="entry name" value="Retrotran_gag_2"/>
    <property type="match status" value="1"/>
</dbReference>
<sequence>MKIQLNRERCQGIVDRTEVPPAGPTKAISAELDEDGKPIPGTGSGGAAATQAFTDYTFRVWEALRLISQSLEESIQSNYMDIERPADLWDAVKRDYVEELQRGQYYVRNDLTATKLEDCGSIDAYIAKIQDLLDQYKLGSEANDSIGVKEHVFYLVHGIPESGDWDVELRLIQNKLHTECWNKEPAKIIKMLQNREAELRKDPGIGRTFLVISNGYRYRPFSVASLNCGARRTRLTLLECSMTM</sequence>
<dbReference type="InParanoid" id="A0A5J5EUA9"/>
<comment type="caution">
    <text evidence="1">The sequence shown here is derived from an EMBL/GenBank/DDBJ whole genome shotgun (WGS) entry which is preliminary data.</text>
</comment>
<dbReference type="AlphaFoldDB" id="A0A5J5EUA9"/>
<gene>
    <name evidence="1" type="ORF">FN846DRAFT_908120</name>
</gene>
<organism evidence="1 2">
    <name type="scientific">Sphaerosporella brunnea</name>
    <dbReference type="NCBI Taxonomy" id="1250544"/>
    <lineage>
        <taxon>Eukaryota</taxon>
        <taxon>Fungi</taxon>
        <taxon>Dikarya</taxon>
        <taxon>Ascomycota</taxon>
        <taxon>Pezizomycotina</taxon>
        <taxon>Pezizomycetes</taxon>
        <taxon>Pezizales</taxon>
        <taxon>Pyronemataceae</taxon>
        <taxon>Sphaerosporella</taxon>
    </lineage>
</organism>
<accession>A0A5J5EUA9</accession>
<dbReference type="Proteomes" id="UP000326924">
    <property type="component" value="Unassembled WGS sequence"/>
</dbReference>
<evidence type="ECO:0000313" key="2">
    <source>
        <dbReference type="Proteomes" id="UP000326924"/>
    </source>
</evidence>